<gene>
    <name evidence="2" type="ORF">METZ01_LOCUS151835</name>
</gene>
<feature type="domain" description="UDP-N-acetylglucosamine 2-epimerase" evidence="1">
    <location>
        <begin position="6"/>
        <end position="252"/>
    </location>
</feature>
<dbReference type="InterPro" id="IPR029767">
    <property type="entry name" value="WecB-like"/>
</dbReference>
<dbReference type="InterPro" id="IPR003331">
    <property type="entry name" value="UDP_GlcNAc_Epimerase_2_dom"/>
</dbReference>
<dbReference type="SUPFAM" id="SSF53756">
    <property type="entry name" value="UDP-Glycosyltransferase/glycogen phosphorylase"/>
    <property type="match status" value="1"/>
</dbReference>
<dbReference type="EMBL" id="UINC01024738">
    <property type="protein sequence ID" value="SVA98981.1"/>
    <property type="molecule type" value="Genomic_DNA"/>
</dbReference>
<dbReference type="NCBIfam" id="TIGR00236">
    <property type="entry name" value="wecB"/>
    <property type="match status" value="1"/>
</dbReference>
<protein>
    <recommendedName>
        <fullName evidence="1">UDP-N-acetylglucosamine 2-epimerase domain-containing protein</fullName>
    </recommendedName>
</protein>
<reference evidence="2" key="1">
    <citation type="submission" date="2018-05" db="EMBL/GenBank/DDBJ databases">
        <authorList>
            <person name="Lanie J.A."/>
            <person name="Ng W.-L."/>
            <person name="Kazmierczak K.M."/>
            <person name="Andrzejewski T.M."/>
            <person name="Davidsen T.M."/>
            <person name="Wayne K.J."/>
            <person name="Tettelin H."/>
            <person name="Glass J.I."/>
            <person name="Rusch D."/>
            <person name="Podicherti R."/>
            <person name="Tsui H.-C.T."/>
            <person name="Winkler M.E."/>
        </authorList>
    </citation>
    <scope>NUCLEOTIDE SEQUENCE</scope>
</reference>
<dbReference type="AlphaFoldDB" id="A0A382ACJ1"/>
<dbReference type="PANTHER" id="PTHR43174:SF1">
    <property type="entry name" value="UDP-N-ACETYLGLUCOSAMINE 2-EPIMERASE"/>
    <property type="match status" value="1"/>
</dbReference>
<organism evidence="2">
    <name type="scientific">marine metagenome</name>
    <dbReference type="NCBI Taxonomy" id="408172"/>
    <lineage>
        <taxon>unclassified sequences</taxon>
        <taxon>metagenomes</taxon>
        <taxon>ecological metagenomes</taxon>
    </lineage>
</organism>
<accession>A0A382ACJ1</accession>
<dbReference type="Pfam" id="PF02350">
    <property type="entry name" value="Epimerase_2"/>
    <property type="match status" value="1"/>
</dbReference>
<evidence type="ECO:0000259" key="1">
    <source>
        <dbReference type="Pfam" id="PF02350"/>
    </source>
</evidence>
<dbReference type="CDD" id="cd03786">
    <property type="entry name" value="GTB_UDP-GlcNAc_2-Epimerase"/>
    <property type="match status" value="1"/>
</dbReference>
<sequence>MSKEIRKQHDEIIIHTGQHFDKEMSDQIFYDLKIPKPDYNLKINGGAHGEQTGRMMIKLEKLVQNIKPDAMIVFGDTNSTIAGTIIGAKLHIPIIHVEAGLRSFNRSMPEEINRIIADHTSDLLFSPTMTAVNNLVNEGLKDKTFLTGDIMVDALSENVEKINNDSSIINRLSIKNNKYFLLTLHRPYNVDDPSRLNLIIKKLGIINTSIIFPIHPRTEKVLTNNNIKVGKNILLIKPQGYLDFLALINSAEK</sequence>
<feature type="non-terminal residue" evidence="2">
    <location>
        <position position="253"/>
    </location>
</feature>
<name>A0A382ACJ1_9ZZZZ</name>
<dbReference type="PANTHER" id="PTHR43174">
    <property type="entry name" value="UDP-N-ACETYLGLUCOSAMINE 2-EPIMERASE"/>
    <property type="match status" value="1"/>
</dbReference>
<proteinExistence type="predicted"/>
<evidence type="ECO:0000313" key="2">
    <source>
        <dbReference type="EMBL" id="SVA98981.1"/>
    </source>
</evidence>
<dbReference type="Gene3D" id="3.40.50.2000">
    <property type="entry name" value="Glycogen Phosphorylase B"/>
    <property type="match status" value="2"/>
</dbReference>